<dbReference type="GO" id="GO:0051301">
    <property type="term" value="P:cell division"/>
    <property type="evidence" value="ECO:0007669"/>
    <property type="project" value="UniProtKB-KW"/>
</dbReference>
<reference evidence="1 2" key="1">
    <citation type="submission" date="2012-11" db="EMBL/GenBank/DDBJ databases">
        <title>Whole genome sequence of Acidisphaera rubrifaciens HS-AP3.</title>
        <authorList>
            <person name="Azuma Y."/>
            <person name="Higashiura N."/>
            <person name="Hirakawa H."/>
            <person name="Matsushita K."/>
        </authorList>
    </citation>
    <scope>NUCLEOTIDE SEQUENCE [LARGE SCALE GENOMIC DNA]</scope>
    <source>
        <strain evidence="1 2">HS-AP3</strain>
    </source>
</reference>
<dbReference type="EMBL" id="BANB01000189">
    <property type="protein sequence ID" value="GAN76913.1"/>
    <property type="molecule type" value="Genomic_DNA"/>
</dbReference>
<evidence type="ECO:0000313" key="1">
    <source>
        <dbReference type="EMBL" id="GAN76913.1"/>
    </source>
</evidence>
<evidence type="ECO:0000313" key="2">
    <source>
        <dbReference type="Proteomes" id="UP000032680"/>
    </source>
</evidence>
<dbReference type="AlphaFoldDB" id="A0A0D6P6T8"/>
<dbReference type="InterPro" id="IPR007060">
    <property type="entry name" value="FtsL/DivIC"/>
</dbReference>
<organism evidence="1 2">
    <name type="scientific">Acidisphaera rubrifaciens HS-AP3</name>
    <dbReference type="NCBI Taxonomy" id="1231350"/>
    <lineage>
        <taxon>Bacteria</taxon>
        <taxon>Pseudomonadati</taxon>
        <taxon>Pseudomonadota</taxon>
        <taxon>Alphaproteobacteria</taxon>
        <taxon>Acetobacterales</taxon>
        <taxon>Acetobacteraceae</taxon>
        <taxon>Acidisphaera</taxon>
    </lineage>
</organism>
<dbReference type="Pfam" id="PF04977">
    <property type="entry name" value="DivIC"/>
    <property type="match status" value="1"/>
</dbReference>
<comment type="caution">
    <text evidence="1">The sequence shown here is derived from an EMBL/GenBank/DDBJ whole genome shotgun (WGS) entry which is preliminary data.</text>
</comment>
<keyword evidence="1" id="KW-0132">Cell division</keyword>
<name>A0A0D6P6T8_9PROT</name>
<gene>
    <name evidence="1" type="ORF">Asru_0189_03</name>
</gene>
<proteinExistence type="predicted"/>
<dbReference type="Proteomes" id="UP000032680">
    <property type="component" value="Unassembled WGS sequence"/>
</dbReference>
<dbReference type="OrthoDB" id="9815600at2"/>
<accession>A0A0D6P6T8</accession>
<protein>
    <submittedName>
        <fullName evidence="1">Cell division inhibitor/septum formation inhibitor</fullName>
    </submittedName>
</protein>
<keyword evidence="2" id="KW-1185">Reference proteome</keyword>
<sequence length="110" mass="12251">MAIGAGIRRRLRAAVPPAIFLALTAYFCWNATQGNHGLKAYAQAQVLLRTAQADLSQAVHERDAWERRVAGLRSAHLDRDTLDERARAMLNLTDPGDVIVAYPPQQRLFN</sequence>
<dbReference type="RefSeq" id="WP_048860833.1">
    <property type="nucleotide sequence ID" value="NZ_BANB01000189.1"/>
</dbReference>
<keyword evidence="1" id="KW-0131">Cell cycle</keyword>